<gene>
    <name evidence="1" type="ORF">DSW11_08420</name>
</gene>
<reference evidence="1" key="1">
    <citation type="submission" date="2018-07" db="EMBL/GenBank/DDBJ databases">
        <authorList>
            <consortium name="NARMS: The National Antimicrobial Resistance Monitoring System"/>
        </authorList>
    </citation>
    <scope>NUCLEOTIDE SEQUENCE</scope>
    <source>
        <strain evidence="1">CVM N17C319</strain>
    </source>
</reference>
<accession>A0A5T1U1F3</accession>
<name>A0A5T1U1F3_CAMJU</name>
<sequence>RLKLLYKNIIFFILVSSSYDLEEKISFDIINF</sequence>
<dbReference type="AlphaFoldDB" id="A0A5T1U1F3"/>
<protein>
    <submittedName>
        <fullName evidence="1">ABC transporter ATP-binding protein</fullName>
    </submittedName>
</protein>
<dbReference type="EMBL" id="AACPZM010000121">
    <property type="protein sequence ID" value="EAL6436206.1"/>
    <property type="molecule type" value="Genomic_DNA"/>
</dbReference>
<proteinExistence type="predicted"/>
<comment type="caution">
    <text evidence="1">The sequence shown here is derived from an EMBL/GenBank/DDBJ whole genome shotgun (WGS) entry which is preliminary data.</text>
</comment>
<evidence type="ECO:0000313" key="1">
    <source>
        <dbReference type="EMBL" id="EAL6436206.1"/>
    </source>
</evidence>
<organism evidence="1">
    <name type="scientific">Campylobacter jejuni</name>
    <dbReference type="NCBI Taxonomy" id="197"/>
    <lineage>
        <taxon>Bacteria</taxon>
        <taxon>Pseudomonadati</taxon>
        <taxon>Campylobacterota</taxon>
        <taxon>Epsilonproteobacteria</taxon>
        <taxon>Campylobacterales</taxon>
        <taxon>Campylobacteraceae</taxon>
        <taxon>Campylobacter</taxon>
    </lineage>
</organism>
<dbReference type="GO" id="GO:0005524">
    <property type="term" value="F:ATP binding"/>
    <property type="evidence" value="ECO:0007669"/>
    <property type="project" value="UniProtKB-KW"/>
</dbReference>
<feature type="non-terminal residue" evidence="1">
    <location>
        <position position="1"/>
    </location>
</feature>
<keyword evidence="1" id="KW-0067">ATP-binding</keyword>
<keyword evidence="1" id="KW-0547">Nucleotide-binding</keyword>